<protein>
    <recommendedName>
        <fullName evidence="4">Protease 3</fullName>
        <ecNumber evidence="3">3.4.24.55</ecNumber>
    </recommendedName>
    <alternativeName>
        <fullName evidence="12">Pitrilysin</fullName>
    </alternativeName>
    <alternativeName>
        <fullName evidence="11">Protease III</fullName>
    </alternativeName>
    <alternativeName>
        <fullName evidence="10">Protease pi</fullName>
    </alternativeName>
</protein>
<keyword evidence="9" id="KW-0482">Metalloprotease</keyword>
<sequence>MNITQDLNSTESLVLDNGLRVLVIQKTESATCCVSVSCKAGHFFDPDNCPGLAHLLEHMLFMGNDYYPDPNGINEAVEQGGGSINAWTGTEFANYHFQAHPQALPRLLPAFAAMLSTPHFKQERIAAEIQSIDAEYQYKRKDDLRRLYQIHKETANPDHPFAKFSVGNELIFSQFSVEALQNMLREFHQQLYCAKNLTLCIYSPFSTGQLLPWLKDSFGALASGNAAPLTLPSLYTPEQLGVQINIKPLQAARRLIVTFALPALHLKIDSKPLDFISHVLGDEGSGSLFAYLKAKGWASNLIAGSGIEGENFKDFNINLQLTPSGLEAKDDIINAIFYVLELLSQSANDTWRLQEKAKLNQLARQYDDSYKPLQAISELAELHQYFSWKEIALACQREELTQQELCDALAYFTPANLRVKVIAQEVTTTQQCAYYDAHYAVEAYSENQLTQWQTPQPVKAIFLPPPNPFIGDSYSLCKLENDFALPRHVVNDKGFEFWFCQDHIFNVPKGDIFVSFDTPSLAQNIHQVAAKRLWLAALNDYLQGRFYRAEIAGLHYRIYGHQGGFSIHTRGFSAQQGQLLNHLIDAIKGFSPDPQTFQQVQFLQCQSLHNTLLNKPINRLFSRLSVLIQKNTHAPIEMLDAVKECQFEDIQRIRDRAFDYYHIDGLIHGNWSSDGAARIVESVLKQCPSAKAPPLPRPVAKLPIGTTLYHEVPCEHDDAAVVLYLQAPSNDIRDVAMCMVLEQMLAGSFFTTLRTEKQLGYIVGTGYVPHNQHPGIAFYIQSPNNAPQVLLEHISHFLQQQTKEKAFYEGYWPNIQRNLLKQLQDVDINQSMRSQNIWQSLGAGDPNLHTNQLIAQAIETMTFADIESYATDMNLNQTFGQLVLIAPGKFKSIAVSSDVAIANIADFKSKVEFYL</sequence>
<dbReference type="GO" id="GO:0046872">
    <property type="term" value="F:metal ion binding"/>
    <property type="evidence" value="ECO:0007669"/>
    <property type="project" value="UniProtKB-KW"/>
</dbReference>
<keyword evidence="7" id="KW-0378">Hydrolase</keyword>
<dbReference type="Gene3D" id="3.30.830.10">
    <property type="entry name" value="Metalloenzyme, LuxS/M16 peptidase-like"/>
    <property type="match status" value="4"/>
</dbReference>
<evidence type="ECO:0000256" key="2">
    <source>
        <dbReference type="ARBA" id="ARBA00007261"/>
    </source>
</evidence>
<dbReference type="Pfam" id="PF16187">
    <property type="entry name" value="Peptidase_M16_M"/>
    <property type="match status" value="1"/>
</dbReference>
<name>A0A1E8FJ79_9ALTE</name>
<keyword evidence="6" id="KW-0479">Metal-binding</keyword>
<dbReference type="InterPro" id="IPR032632">
    <property type="entry name" value="Peptidase_M16_M"/>
</dbReference>
<dbReference type="STRING" id="1856405.BFC17_09990"/>
<dbReference type="SUPFAM" id="SSF63411">
    <property type="entry name" value="LuxS/MPP-like metallohydrolase"/>
    <property type="match status" value="4"/>
</dbReference>
<organism evidence="17 18">
    <name type="scientific">Alteromonas lipolytica</name>
    <dbReference type="NCBI Taxonomy" id="1856405"/>
    <lineage>
        <taxon>Bacteria</taxon>
        <taxon>Pseudomonadati</taxon>
        <taxon>Pseudomonadota</taxon>
        <taxon>Gammaproteobacteria</taxon>
        <taxon>Alteromonadales</taxon>
        <taxon>Alteromonadaceae</taxon>
        <taxon>Alteromonas/Salinimonas group</taxon>
        <taxon>Alteromonas</taxon>
    </lineage>
</organism>
<evidence type="ECO:0000256" key="6">
    <source>
        <dbReference type="ARBA" id="ARBA00022723"/>
    </source>
</evidence>
<reference evidence="17 18" key="1">
    <citation type="submission" date="2016-09" db="EMBL/GenBank/DDBJ databases">
        <title>Alteromonas lipolytica, a new species isolated from sea water.</title>
        <authorList>
            <person name="Wu Y.-H."/>
            <person name="Cheng H."/>
            <person name="Xu X.-W."/>
        </authorList>
    </citation>
    <scope>NUCLEOTIDE SEQUENCE [LARGE SCALE GENOMIC DNA]</scope>
    <source>
        <strain evidence="17 18">JW12</strain>
    </source>
</reference>
<feature type="domain" description="Peptidase M16 C-terminal" evidence="14">
    <location>
        <begin position="183"/>
        <end position="347"/>
    </location>
</feature>
<dbReference type="PANTHER" id="PTHR43690:SF18">
    <property type="entry name" value="INSULIN-DEGRADING ENZYME-RELATED"/>
    <property type="match status" value="1"/>
</dbReference>
<dbReference type="Pfam" id="PF22456">
    <property type="entry name" value="PqqF-like_C_4"/>
    <property type="match status" value="1"/>
</dbReference>
<dbReference type="AlphaFoldDB" id="A0A1E8FJ79"/>
<evidence type="ECO:0000256" key="1">
    <source>
        <dbReference type="ARBA" id="ARBA00002184"/>
    </source>
</evidence>
<dbReference type="GO" id="GO:0004222">
    <property type="term" value="F:metalloendopeptidase activity"/>
    <property type="evidence" value="ECO:0007669"/>
    <property type="project" value="UniProtKB-EC"/>
</dbReference>
<evidence type="ECO:0000256" key="5">
    <source>
        <dbReference type="ARBA" id="ARBA00022670"/>
    </source>
</evidence>
<evidence type="ECO:0000256" key="4">
    <source>
        <dbReference type="ARBA" id="ARBA00017565"/>
    </source>
</evidence>
<feature type="domain" description="Peptidase M16 N-terminal" evidence="13">
    <location>
        <begin position="20"/>
        <end position="156"/>
    </location>
</feature>
<dbReference type="InterPro" id="IPR054734">
    <property type="entry name" value="PqqF-like_C_4"/>
</dbReference>
<keyword evidence="18" id="KW-1185">Reference proteome</keyword>
<comment type="similarity">
    <text evidence="2">Belongs to the peptidase M16 family.</text>
</comment>
<dbReference type="GO" id="GO:0006508">
    <property type="term" value="P:proteolysis"/>
    <property type="evidence" value="ECO:0007669"/>
    <property type="project" value="UniProtKB-KW"/>
</dbReference>
<accession>A0A1E8FJ79</accession>
<dbReference type="InterPro" id="IPR011765">
    <property type="entry name" value="Pept_M16_N"/>
</dbReference>
<evidence type="ECO:0000256" key="10">
    <source>
        <dbReference type="ARBA" id="ARBA00029597"/>
    </source>
</evidence>
<proteinExistence type="inferred from homology"/>
<evidence type="ECO:0000256" key="8">
    <source>
        <dbReference type="ARBA" id="ARBA00022833"/>
    </source>
</evidence>
<feature type="domain" description="Coenzyme PQQ synthesis protein F-like C-terminal lobe" evidence="16">
    <location>
        <begin position="740"/>
        <end position="838"/>
    </location>
</feature>
<dbReference type="OrthoDB" id="9811314at2"/>
<dbReference type="EMBL" id="MJIC01000004">
    <property type="protein sequence ID" value="OFI35999.1"/>
    <property type="molecule type" value="Genomic_DNA"/>
</dbReference>
<dbReference type="EC" id="3.4.24.55" evidence="3"/>
<evidence type="ECO:0000313" key="18">
    <source>
        <dbReference type="Proteomes" id="UP000176037"/>
    </source>
</evidence>
<dbReference type="InterPro" id="IPR011249">
    <property type="entry name" value="Metalloenz_LuxS/M16"/>
</dbReference>
<dbReference type="Pfam" id="PF00675">
    <property type="entry name" value="Peptidase_M16"/>
    <property type="match status" value="1"/>
</dbReference>
<keyword evidence="5" id="KW-0645">Protease</keyword>
<comment type="caution">
    <text evidence="17">The sequence shown here is derived from an EMBL/GenBank/DDBJ whole genome shotgun (WGS) entry which is preliminary data.</text>
</comment>
<dbReference type="Proteomes" id="UP000176037">
    <property type="component" value="Unassembled WGS sequence"/>
</dbReference>
<comment type="function">
    <text evidence="1">Endopeptidase that degrades small peptides of less than 7 kDa, such as glucagon and insulin.</text>
</comment>
<evidence type="ECO:0000256" key="12">
    <source>
        <dbReference type="ARBA" id="ARBA00033450"/>
    </source>
</evidence>
<keyword evidence="8" id="KW-0862">Zinc</keyword>
<evidence type="ECO:0000256" key="3">
    <source>
        <dbReference type="ARBA" id="ARBA00012449"/>
    </source>
</evidence>
<evidence type="ECO:0000259" key="14">
    <source>
        <dbReference type="Pfam" id="PF05193"/>
    </source>
</evidence>
<evidence type="ECO:0000256" key="11">
    <source>
        <dbReference type="ARBA" id="ARBA00031184"/>
    </source>
</evidence>
<dbReference type="InterPro" id="IPR050626">
    <property type="entry name" value="Peptidase_M16"/>
</dbReference>
<evidence type="ECO:0000259" key="15">
    <source>
        <dbReference type="Pfam" id="PF16187"/>
    </source>
</evidence>
<evidence type="ECO:0000313" key="17">
    <source>
        <dbReference type="EMBL" id="OFI35999.1"/>
    </source>
</evidence>
<gene>
    <name evidence="17" type="ORF">BFC17_09990</name>
</gene>
<evidence type="ECO:0000259" key="16">
    <source>
        <dbReference type="Pfam" id="PF22456"/>
    </source>
</evidence>
<dbReference type="Pfam" id="PF05193">
    <property type="entry name" value="Peptidase_M16_C"/>
    <property type="match status" value="1"/>
</dbReference>
<dbReference type="PANTHER" id="PTHR43690">
    <property type="entry name" value="NARDILYSIN"/>
    <property type="match status" value="1"/>
</dbReference>
<feature type="domain" description="Peptidase M16 middle/third" evidence="15">
    <location>
        <begin position="366"/>
        <end position="641"/>
    </location>
</feature>
<evidence type="ECO:0000256" key="7">
    <source>
        <dbReference type="ARBA" id="ARBA00022801"/>
    </source>
</evidence>
<dbReference type="InterPro" id="IPR007863">
    <property type="entry name" value="Peptidase_M16_C"/>
</dbReference>
<dbReference type="RefSeq" id="WP_070174843.1">
    <property type="nucleotide sequence ID" value="NZ_BMJR01000004.1"/>
</dbReference>
<evidence type="ECO:0000256" key="9">
    <source>
        <dbReference type="ARBA" id="ARBA00023049"/>
    </source>
</evidence>
<evidence type="ECO:0000259" key="13">
    <source>
        <dbReference type="Pfam" id="PF00675"/>
    </source>
</evidence>